<dbReference type="PANTHER" id="PTHR43877">
    <property type="entry name" value="AMINOALKYLPHOSPHONATE N-ACETYLTRANSFERASE-RELATED-RELATED"/>
    <property type="match status" value="1"/>
</dbReference>
<dbReference type="InterPro" id="IPR016181">
    <property type="entry name" value="Acyl_CoA_acyltransferase"/>
</dbReference>
<evidence type="ECO:0000313" key="5">
    <source>
        <dbReference type="Proteomes" id="UP000197446"/>
    </source>
</evidence>
<keyword evidence="2" id="KW-0012">Acyltransferase</keyword>
<dbReference type="RefSeq" id="WP_088482851.1">
    <property type="nucleotide sequence ID" value="NZ_JBCNLH010000005.1"/>
</dbReference>
<dbReference type="GO" id="GO:0016747">
    <property type="term" value="F:acyltransferase activity, transferring groups other than amino-acyl groups"/>
    <property type="evidence" value="ECO:0007669"/>
    <property type="project" value="InterPro"/>
</dbReference>
<dbReference type="Gene3D" id="3.40.630.30">
    <property type="match status" value="1"/>
</dbReference>
<protein>
    <submittedName>
        <fullName evidence="4">GNAT family N-acetyltransferase</fullName>
    </submittedName>
</protein>
<feature type="domain" description="N-acetyltransferase" evidence="3">
    <location>
        <begin position="2"/>
        <end position="172"/>
    </location>
</feature>
<reference evidence="4 5" key="1">
    <citation type="journal article" date="2007" name="Int. J. Syst. Evol. Microbiol.">
        <title>Description of Pelomonas aquatica sp. nov. and Pelomonas puraquae sp. nov., isolated from industrial and haemodialysis water.</title>
        <authorList>
            <person name="Gomila M."/>
            <person name="Bowien B."/>
            <person name="Falsen E."/>
            <person name="Moore E.R."/>
            <person name="Lalucat J."/>
        </authorList>
    </citation>
    <scope>NUCLEOTIDE SEQUENCE [LARGE SCALE GENOMIC DNA]</scope>
    <source>
        <strain evidence="4 5">CCUG 52769</strain>
    </source>
</reference>
<keyword evidence="1 4" id="KW-0808">Transferase</keyword>
<evidence type="ECO:0000256" key="2">
    <source>
        <dbReference type="ARBA" id="ARBA00023315"/>
    </source>
</evidence>
<comment type="caution">
    <text evidence="4">The sequence shown here is derived from an EMBL/GenBank/DDBJ whole genome shotgun (WGS) entry which is preliminary data.</text>
</comment>
<gene>
    <name evidence="4" type="ORF">CDO81_09070</name>
</gene>
<dbReference type="InterPro" id="IPR000182">
    <property type="entry name" value="GNAT_dom"/>
</dbReference>
<accession>A0A254NED6</accession>
<dbReference type="SUPFAM" id="SSF55729">
    <property type="entry name" value="Acyl-CoA N-acyltransferases (Nat)"/>
    <property type="match status" value="1"/>
</dbReference>
<evidence type="ECO:0000259" key="3">
    <source>
        <dbReference type="PROSITE" id="PS51186"/>
    </source>
</evidence>
<evidence type="ECO:0000313" key="4">
    <source>
        <dbReference type="EMBL" id="OWR04717.1"/>
    </source>
</evidence>
<organism evidence="4 5">
    <name type="scientific">Roseateles puraquae</name>
    <dbReference type="NCBI Taxonomy" id="431059"/>
    <lineage>
        <taxon>Bacteria</taxon>
        <taxon>Pseudomonadati</taxon>
        <taxon>Pseudomonadota</taxon>
        <taxon>Betaproteobacteria</taxon>
        <taxon>Burkholderiales</taxon>
        <taxon>Sphaerotilaceae</taxon>
        <taxon>Roseateles</taxon>
    </lineage>
</organism>
<dbReference type="EMBL" id="NISI01000002">
    <property type="protein sequence ID" value="OWR04717.1"/>
    <property type="molecule type" value="Genomic_DNA"/>
</dbReference>
<dbReference type="OrthoDB" id="9796381at2"/>
<dbReference type="InterPro" id="IPR050832">
    <property type="entry name" value="Bact_Acetyltransf"/>
</dbReference>
<proteinExistence type="predicted"/>
<evidence type="ECO:0000256" key="1">
    <source>
        <dbReference type="ARBA" id="ARBA00022679"/>
    </source>
</evidence>
<dbReference type="PROSITE" id="PS51186">
    <property type="entry name" value="GNAT"/>
    <property type="match status" value="1"/>
</dbReference>
<dbReference type="PANTHER" id="PTHR43877:SF2">
    <property type="entry name" value="AMINOALKYLPHOSPHONATE N-ACETYLTRANSFERASE-RELATED"/>
    <property type="match status" value="1"/>
</dbReference>
<keyword evidence="5" id="KW-1185">Reference proteome</keyword>
<name>A0A254NED6_9BURK</name>
<dbReference type="Proteomes" id="UP000197446">
    <property type="component" value="Unassembled WGS sequence"/>
</dbReference>
<dbReference type="Pfam" id="PF00583">
    <property type="entry name" value="Acetyltransf_1"/>
    <property type="match status" value="1"/>
</dbReference>
<dbReference type="AlphaFoldDB" id="A0A254NED6"/>
<sequence length="177" mass="19101">MPTLRPLRDTDSLVELTALLHAAYASLAAQGWNFTAVNQPVDVTRQRLADAQAFVAERDGRLVGTVAVRGPKPVGETYIGDETPQLYTTPGTAILAQLGVHPDCRGLGLGERLIEAAEGWARAQGFTQIALDTAEPATALRQRYERRGYRTVGGVQWQGKTYASVLMVKPLAPETTA</sequence>
<dbReference type="CDD" id="cd04301">
    <property type="entry name" value="NAT_SF"/>
    <property type="match status" value="1"/>
</dbReference>